<protein>
    <submittedName>
        <fullName evidence="1">Uncharacterized protein</fullName>
    </submittedName>
</protein>
<keyword evidence="2" id="KW-1185">Reference proteome</keyword>
<name>A0ABQ9WKZ1_9EUKA</name>
<evidence type="ECO:0000313" key="1">
    <source>
        <dbReference type="EMBL" id="KAK2940133.1"/>
    </source>
</evidence>
<dbReference type="Proteomes" id="UP001281761">
    <property type="component" value="Unassembled WGS sequence"/>
</dbReference>
<gene>
    <name evidence="1" type="ORF">BLNAU_24959</name>
</gene>
<sequence>MLHVKLPSRTHQPAFSRQTGANSFLRLINHLIDTDRIVPIFEPSDLDEVIGETINNCNKELDNGLGLHDALLWIVAMVYVLVNIIENAGLVSHTVRLTDPEFDYHSPLFTRFTQLLEPELNEFRRQFDPDFNDKSFLKLPFFRPTLLSLQAKFQHLASFSDHSEDSSMSSLHSSHFSPHTSLEAHIGSSLRTRSSGTLFKQESLQLLTLFHSLVTSPLPPSLPKQSPDDSFQAILAFYPLNDLDPTERFDSSLFDEEDDEILTKSLIRCFFVCELVGAEHCITDLPSFFDRTVSTLGSSNHQVRFVASSIHHRLVQMPRVFSQLPHVWNRLRSAFRDGWPEEQYALIQISAIWIDVISDGEALPPFPFSEFDWDGLFTTDLSDRNTFFASIRLIMAIRSCSIENKIEQTQSNHIILSFERRHLASSRLNLEFEDYIQANLDVNFVGILLSYSLMMALLIQSGFPSCETIYIETHPEMDICKVLPIQHNFVLLCHTSLNQHKPHQPPLDLLFERTLRTDPLAFFLPFVDPQIDIAHSLLNTSLCGFHALCRRGVHLDLMDTEYVQTGKHVINSYWQFISPFISDTFLLFLHFPPPLIVRFFLPFLWLDRSHDVLVDPLRLIIPALLLFTAPFGDCRSLKELFRSVRHGNNVDHDNSTELRVTTRCQNLEWLNIPTGFGSALVHSITRERFGHFEHQIRPRRYLGASFFFLHVPLHPRSPFGHIETRVI</sequence>
<comment type="caution">
    <text evidence="1">The sequence shown here is derived from an EMBL/GenBank/DDBJ whole genome shotgun (WGS) entry which is preliminary data.</text>
</comment>
<accession>A0ABQ9WKZ1</accession>
<proteinExistence type="predicted"/>
<evidence type="ECO:0000313" key="2">
    <source>
        <dbReference type="Proteomes" id="UP001281761"/>
    </source>
</evidence>
<organism evidence="1 2">
    <name type="scientific">Blattamonas nauphoetae</name>
    <dbReference type="NCBI Taxonomy" id="2049346"/>
    <lineage>
        <taxon>Eukaryota</taxon>
        <taxon>Metamonada</taxon>
        <taxon>Preaxostyla</taxon>
        <taxon>Oxymonadida</taxon>
        <taxon>Blattamonas</taxon>
    </lineage>
</organism>
<reference evidence="1 2" key="1">
    <citation type="journal article" date="2022" name="bioRxiv">
        <title>Genomics of Preaxostyla Flagellates Illuminates Evolutionary Transitions and the Path Towards Mitochondrial Loss.</title>
        <authorList>
            <person name="Novak L.V.F."/>
            <person name="Treitli S.C."/>
            <person name="Pyrih J."/>
            <person name="Halakuc P."/>
            <person name="Pipaliya S.V."/>
            <person name="Vacek V."/>
            <person name="Brzon O."/>
            <person name="Soukal P."/>
            <person name="Eme L."/>
            <person name="Dacks J.B."/>
            <person name="Karnkowska A."/>
            <person name="Elias M."/>
            <person name="Hampl V."/>
        </authorList>
    </citation>
    <scope>NUCLEOTIDE SEQUENCE [LARGE SCALE GENOMIC DNA]</scope>
    <source>
        <strain evidence="1">NAU3</strain>
        <tissue evidence="1">Gut</tissue>
    </source>
</reference>
<dbReference type="EMBL" id="JARBJD010000734">
    <property type="protein sequence ID" value="KAK2940133.1"/>
    <property type="molecule type" value="Genomic_DNA"/>
</dbReference>